<evidence type="ECO:0000256" key="6">
    <source>
        <dbReference type="PROSITE-ProRule" id="PRU00169"/>
    </source>
</evidence>
<dbReference type="InterPro" id="IPR005467">
    <property type="entry name" value="His_kinase_dom"/>
</dbReference>
<dbReference type="EMBL" id="JAMPLM010000035">
    <property type="protein sequence ID" value="MEP1061480.1"/>
    <property type="molecule type" value="Genomic_DNA"/>
</dbReference>
<proteinExistence type="predicted"/>
<dbReference type="PROSITE" id="PS50109">
    <property type="entry name" value="HIS_KIN"/>
    <property type="match status" value="1"/>
</dbReference>
<keyword evidence="5" id="KW-0902">Two-component regulatory system</keyword>
<dbReference type="Pfam" id="PF08447">
    <property type="entry name" value="PAS_3"/>
    <property type="match status" value="1"/>
</dbReference>
<dbReference type="PRINTS" id="PR00344">
    <property type="entry name" value="BCTRLSENSOR"/>
</dbReference>
<dbReference type="EC" id="2.7.13.3" evidence="2"/>
<dbReference type="InterPro" id="IPR000014">
    <property type="entry name" value="PAS"/>
</dbReference>
<keyword evidence="7" id="KW-0472">Membrane</keyword>
<organism evidence="11 12">
    <name type="scientific">Stenomitos frigidus AS-A4</name>
    <dbReference type="NCBI Taxonomy" id="2933935"/>
    <lineage>
        <taxon>Bacteria</taxon>
        <taxon>Bacillati</taxon>
        <taxon>Cyanobacteriota</taxon>
        <taxon>Cyanophyceae</taxon>
        <taxon>Leptolyngbyales</taxon>
        <taxon>Leptolyngbyaceae</taxon>
        <taxon>Stenomitos</taxon>
    </lineage>
</organism>
<dbReference type="SUPFAM" id="SSF47384">
    <property type="entry name" value="Homodimeric domain of signal transducing histidine kinase"/>
    <property type="match status" value="1"/>
</dbReference>
<dbReference type="PANTHER" id="PTHR43547:SF2">
    <property type="entry name" value="HYBRID SIGNAL TRANSDUCTION HISTIDINE KINASE C"/>
    <property type="match status" value="1"/>
</dbReference>
<evidence type="ECO:0000259" key="10">
    <source>
        <dbReference type="PROSITE" id="PS50112"/>
    </source>
</evidence>
<dbReference type="Gene3D" id="6.10.340.10">
    <property type="match status" value="1"/>
</dbReference>
<feature type="domain" description="Histidine kinase" evidence="8">
    <location>
        <begin position="395"/>
        <end position="610"/>
    </location>
</feature>
<dbReference type="Gene3D" id="3.30.565.10">
    <property type="entry name" value="Histidine kinase-like ATPase, C-terminal domain"/>
    <property type="match status" value="1"/>
</dbReference>
<dbReference type="InterPro" id="IPR013655">
    <property type="entry name" value="PAS_fold_3"/>
</dbReference>
<feature type="modified residue" description="4-aspartylphosphate" evidence="6">
    <location>
        <position position="676"/>
    </location>
</feature>
<dbReference type="Pfam" id="PF05227">
    <property type="entry name" value="CHASE3"/>
    <property type="match status" value="1"/>
</dbReference>
<comment type="caution">
    <text evidence="11">The sequence shown here is derived from an EMBL/GenBank/DDBJ whole genome shotgun (WGS) entry which is preliminary data.</text>
</comment>
<dbReference type="SMART" id="SM00091">
    <property type="entry name" value="PAS"/>
    <property type="match status" value="1"/>
</dbReference>
<comment type="catalytic activity">
    <reaction evidence="1">
        <text>ATP + protein L-histidine = ADP + protein N-phospho-L-histidine.</text>
        <dbReference type="EC" id="2.7.13.3"/>
    </reaction>
</comment>
<gene>
    <name evidence="11" type="ORF">NDI38_23915</name>
</gene>
<evidence type="ECO:0000256" key="4">
    <source>
        <dbReference type="ARBA" id="ARBA00022777"/>
    </source>
</evidence>
<dbReference type="Pfam" id="PF00072">
    <property type="entry name" value="Response_reg"/>
    <property type="match status" value="2"/>
</dbReference>
<dbReference type="Gene3D" id="3.40.50.2300">
    <property type="match status" value="2"/>
</dbReference>
<dbReference type="CDD" id="cd19410">
    <property type="entry name" value="HK9-like_sensor"/>
    <property type="match status" value="1"/>
</dbReference>
<sequence>MSLRSKGAIVTAIPVICLVTSLTTFALLQRHLDQAEQWVKHTQEVRLNAEQALRRLVEAETDVRGYDLTHKEEYLQPYTQAQFLIPGTLADLAQLVSDNPKQKDRLKQIQVLVGQQLVLMQNDLELIQAAKGKARNVAKLTPLLDQRKAGMNVIRQRVDEFTQVEDQLLRERSQRLQNKRSITIAVLWVASLIGVAGGFVAHSLYSVGIVRRIRQLQDNAHKMAQGEPLTALILGQDEVSQLDQVLHTTAEKIAERQAQLHEANVLLAAAARKEKALIDNSRDVICSINAEGKFVDLSPACLLLWGYSAEDLVGRPYLDFVVPEDVQKTIAVATDVMAGHVVSGFENRYQRKDGSWIDLLWSASWSDSEQLMFCVARDMTERKEVERLKNDFISTVNHELRTPLTSLRGFTELLLHKQSSPEKQRQYLTIISNETIRLTNLITNFLDIQRIESGQQTYYFEPVALASLLHESISLFAPNHHEHAFNVVVPDLLSPVKADADCIRQVLANLMSNAIKYSPAGGTITISAHEEETAIRVCVADQGLGMTPEARAKLFTKFYRVDSTATRKIGGTGLGLTLVKSIVEAHHGNITVESEPEKGSTFSFTLPKVLEPVPLVFQEPVFATTIDVLLVEDHENFAKLLQDQFESAGFNVVSTAFAEQALQLLEQRSPRLIVLDIHLAGKLDGWDFLIALRSRSNPKLLSTPVLIITLSSEPNIRGLAFRGADYLPKSVVAERLLQTVEYHLPQLAGKTVLVADDDAAFRQQVIETIKLEKDVRCLEAVNGREALECIHQQMPDLLILDLLMPETDGFEVLKQLRMNKNAFDLPVIVVTGATLSAEEKKYLKNRMGILVNKQKATLEALTQLVEQTLGSLR</sequence>
<dbReference type="NCBIfam" id="TIGR00229">
    <property type="entry name" value="sensory_box"/>
    <property type="match status" value="1"/>
</dbReference>
<keyword evidence="3 6" id="KW-0597">Phosphoprotein</keyword>
<keyword evidence="7" id="KW-0812">Transmembrane</keyword>
<dbReference type="Gene3D" id="1.10.287.130">
    <property type="match status" value="1"/>
</dbReference>
<dbReference type="InterPro" id="IPR036890">
    <property type="entry name" value="HATPase_C_sf"/>
</dbReference>
<dbReference type="InterPro" id="IPR003594">
    <property type="entry name" value="HATPase_dom"/>
</dbReference>
<dbReference type="Pfam" id="PF00512">
    <property type="entry name" value="HisKA"/>
    <property type="match status" value="1"/>
</dbReference>
<dbReference type="SUPFAM" id="SSF52172">
    <property type="entry name" value="CheY-like"/>
    <property type="match status" value="2"/>
</dbReference>
<keyword evidence="4" id="KW-0808">Transferase</keyword>
<dbReference type="InterPro" id="IPR007891">
    <property type="entry name" value="CHASE3"/>
</dbReference>
<evidence type="ECO:0000259" key="8">
    <source>
        <dbReference type="PROSITE" id="PS50109"/>
    </source>
</evidence>
<dbReference type="InterPro" id="IPR001610">
    <property type="entry name" value="PAC"/>
</dbReference>
<dbReference type="SUPFAM" id="SSF55874">
    <property type="entry name" value="ATPase domain of HSP90 chaperone/DNA topoisomerase II/histidine kinase"/>
    <property type="match status" value="1"/>
</dbReference>
<accession>A0ABV0KQJ2</accession>
<dbReference type="PROSITE" id="PS50112">
    <property type="entry name" value="PAS"/>
    <property type="match status" value="1"/>
</dbReference>
<dbReference type="PROSITE" id="PS50110">
    <property type="entry name" value="RESPONSE_REGULATORY"/>
    <property type="match status" value="2"/>
</dbReference>
<dbReference type="CDD" id="cd00082">
    <property type="entry name" value="HisKA"/>
    <property type="match status" value="1"/>
</dbReference>
<feature type="transmembrane region" description="Helical" evidence="7">
    <location>
        <begin position="6"/>
        <end position="28"/>
    </location>
</feature>
<dbReference type="Pfam" id="PF02518">
    <property type="entry name" value="HATPase_c"/>
    <property type="match status" value="1"/>
</dbReference>
<feature type="domain" description="PAS" evidence="10">
    <location>
        <begin position="270"/>
        <end position="340"/>
    </location>
</feature>
<protein>
    <recommendedName>
        <fullName evidence="2">histidine kinase</fullName>
        <ecNumber evidence="2">2.7.13.3</ecNumber>
    </recommendedName>
</protein>
<keyword evidence="4" id="KW-0418">Kinase</keyword>
<dbReference type="SUPFAM" id="SSF55785">
    <property type="entry name" value="PYP-like sensor domain (PAS domain)"/>
    <property type="match status" value="1"/>
</dbReference>
<reference evidence="11 12" key="1">
    <citation type="submission" date="2022-04" db="EMBL/GenBank/DDBJ databases">
        <title>Positive selection, recombination, and allopatry shape intraspecific diversity of widespread and dominant cyanobacteria.</title>
        <authorList>
            <person name="Wei J."/>
            <person name="Shu W."/>
            <person name="Hu C."/>
        </authorList>
    </citation>
    <scope>NUCLEOTIDE SEQUENCE [LARGE SCALE GENOMIC DNA]</scope>
    <source>
        <strain evidence="11 12">AS-A4</strain>
    </source>
</reference>
<dbReference type="InterPro" id="IPR036097">
    <property type="entry name" value="HisK_dim/P_sf"/>
</dbReference>
<evidence type="ECO:0000313" key="11">
    <source>
        <dbReference type="EMBL" id="MEP1061480.1"/>
    </source>
</evidence>
<evidence type="ECO:0000313" key="12">
    <source>
        <dbReference type="Proteomes" id="UP001476950"/>
    </source>
</evidence>
<dbReference type="CDD" id="cd00130">
    <property type="entry name" value="PAS"/>
    <property type="match status" value="1"/>
</dbReference>
<dbReference type="InterPro" id="IPR001789">
    <property type="entry name" value="Sig_transdc_resp-reg_receiver"/>
</dbReference>
<dbReference type="InterPro" id="IPR011006">
    <property type="entry name" value="CheY-like_superfamily"/>
</dbReference>
<dbReference type="SMART" id="SM00388">
    <property type="entry name" value="HisKA"/>
    <property type="match status" value="1"/>
</dbReference>
<dbReference type="InterPro" id="IPR035965">
    <property type="entry name" value="PAS-like_dom_sf"/>
</dbReference>
<dbReference type="CDD" id="cd00075">
    <property type="entry name" value="HATPase"/>
    <property type="match status" value="1"/>
</dbReference>
<evidence type="ECO:0000259" key="9">
    <source>
        <dbReference type="PROSITE" id="PS50110"/>
    </source>
</evidence>
<dbReference type="SMART" id="SM00448">
    <property type="entry name" value="REC"/>
    <property type="match status" value="2"/>
</dbReference>
<evidence type="ECO:0000256" key="5">
    <source>
        <dbReference type="ARBA" id="ARBA00023012"/>
    </source>
</evidence>
<dbReference type="InterPro" id="IPR004358">
    <property type="entry name" value="Sig_transdc_His_kin-like_C"/>
</dbReference>
<feature type="modified residue" description="4-aspartylphosphate" evidence="6">
    <location>
        <position position="801"/>
    </location>
</feature>
<evidence type="ECO:0000256" key="7">
    <source>
        <dbReference type="SAM" id="Phobius"/>
    </source>
</evidence>
<dbReference type="Gene3D" id="3.30.450.20">
    <property type="entry name" value="PAS domain"/>
    <property type="match status" value="1"/>
</dbReference>
<dbReference type="SMART" id="SM00387">
    <property type="entry name" value="HATPase_c"/>
    <property type="match status" value="1"/>
</dbReference>
<feature type="domain" description="Response regulatory" evidence="9">
    <location>
        <begin position="627"/>
        <end position="744"/>
    </location>
</feature>
<dbReference type="RefSeq" id="WP_190446301.1">
    <property type="nucleotide sequence ID" value="NZ_JAMPLM010000035.1"/>
</dbReference>
<feature type="transmembrane region" description="Helical" evidence="7">
    <location>
        <begin position="182"/>
        <end position="205"/>
    </location>
</feature>
<dbReference type="PANTHER" id="PTHR43547">
    <property type="entry name" value="TWO-COMPONENT HISTIDINE KINASE"/>
    <property type="match status" value="1"/>
</dbReference>
<feature type="domain" description="Response regulatory" evidence="9">
    <location>
        <begin position="751"/>
        <end position="868"/>
    </location>
</feature>
<evidence type="ECO:0000256" key="2">
    <source>
        <dbReference type="ARBA" id="ARBA00012438"/>
    </source>
</evidence>
<name>A0ABV0KQJ2_9CYAN</name>
<keyword evidence="7" id="KW-1133">Transmembrane helix</keyword>
<dbReference type="Proteomes" id="UP001476950">
    <property type="component" value="Unassembled WGS sequence"/>
</dbReference>
<dbReference type="InterPro" id="IPR003661">
    <property type="entry name" value="HisK_dim/P_dom"/>
</dbReference>
<evidence type="ECO:0000256" key="3">
    <source>
        <dbReference type="ARBA" id="ARBA00022553"/>
    </source>
</evidence>
<dbReference type="SMART" id="SM00086">
    <property type="entry name" value="PAC"/>
    <property type="match status" value="1"/>
</dbReference>
<evidence type="ECO:0000256" key="1">
    <source>
        <dbReference type="ARBA" id="ARBA00000085"/>
    </source>
</evidence>
<keyword evidence="12" id="KW-1185">Reference proteome</keyword>